<dbReference type="EnsemblMetazoa" id="CLYHEMT016378.1">
    <property type="protein sequence ID" value="CLYHEMP016378.1"/>
    <property type="gene ID" value="CLYHEMG016378"/>
</dbReference>
<organism evidence="12 13">
    <name type="scientific">Clytia hemisphaerica</name>
    <dbReference type="NCBI Taxonomy" id="252671"/>
    <lineage>
        <taxon>Eukaryota</taxon>
        <taxon>Metazoa</taxon>
        <taxon>Cnidaria</taxon>
        <taxon>Hydrozoa</taxon>
        <taxon>Hydroidolina</taxon>
        <taxon>Leptothecata</taxon>
        <taxon>Obeliida</taxon>
        <taxon>Clytiidae</taxon>
        <taxon>Clytia</taxon>
    </lineage>
</organism>
<dbReference type="GO" id="GO:0043122">
    <property type="term" value="P:regulation of canonical NF-kappaB signal transduction"/>
    <property type="evidence" value="ECO:0007669"/>
    <property type="project" value="TreeGrafter"/>
</dbReference>
<dbReference type="Pfam" id="PF02176">
    <property type="entry name" value="zf-TRAF"/>
    <property type="match status" value="1"/>
</dbReference>
<name>A0A7M5X1N3_9CNID</name>
<proteinExistence type="predicted"/>
<dbReference type="InterPro" id="IPR001293">
    <property type="entry name" value="Znf_TRAF"/>
</dbReference>
<keyword evidence="6 7" id="KW-0862">Zinc</keyword>
<dbReference type="SMART" id="SM00184">
    <property type="entry name" value="RING"/>
    <property type="match status" value="1"/>
</dbReference>
<dbReference type="InterPro" id="IPR001841">
    <property type="entry name" value="Znf_RING"/>
</dbReference>
<dbReference type="Pfam" id="PF22486">
    <property type="entry name" value="MATH_2"/>
    <property type="match status" value="1"/>
</dbReference>
<evidence type="ECO:0000256" key="5">
    <source>
        <dbReference type="ARBA" id="ARBA00022771"/>
    </source>
</evidence>
<protein>
    <submittedName>
        <fullName evidence="12">Uncharacterized protein</fullName>
    </submittedName>
</protein>
<evidence type="ECO:0000256" key="7">
    <source>
        <dbReference type="PROSITE-ProRule" id="PRU00207"/>
    </source>
</evidence>
<keyword evidence="8" id="KW-0175">Coiled coil</keyword>
<evidence type="ECO:0000256" key="6">
    <source>
        <dbReference type="ARBA" id="ARBA00022833"/>
    </source>
</evidence>
<dbReference type="GO" id="GO:0005737">
    <property type="term" value="C:cytoplasm"/>
    <property type="evidence" value="ECO:0007669"/>
    <property type="project" value="UniProtKB-SubCell"/>
</dbReference>
<feature type="domain" description="RING-type" evidence="9">
    <location>
        <begin position="51"/>
        <end position="92"/>
    </location>
</feature>
<dbReference type="PROSITE" id="PS50089">
    <property type="entry name" value="ZF_RING_2"/>
    <property type="match status" value="1"/>
</dbReference>
<feature type="coiled-coil region" evidence="8">
    <location>
        <begin position="224"/>
        <end position="279"/>
    </location>
</feature>
<keyword evidence="3 7" id="KW-0479">Metal-binding</keyword>
<dbReference type="Pfam" id="PF00097">
    <property type="entry name" value="zf-C3HC4"/>
    <property type="match status" value="1"/>
</dbReference>
<feature type="zinc finger region" description="TRAF-type" evidence="7">
    <location>
        <begin position="132"/>
        <end position="177"/>
    </location>
</feature>
<evidence type="ECO:0000256" key="1">
    <source>
        <dbReference type="ARBA" id="ARBA00004496"/>
    </source>
</evidence>
<dbReference type="PANTHER" id="PTHR10131:SF94">
    <property type="entry name" value="TNF RECEPTOR-ASSOCIATED FACTOR 4"/>
    <property type="match status" value="1"/>
</dbReference>
<dbReference type="InterPro" id="IPR017907">
    <property type="entry name" value="Znf_RING_CS"/>
</dbReference>
<accession>A0A7M5X1N3</accession>
<evidence type="ECO:0000256" key="3">
    <source>
        <dbReference type="ARBA" id="ARBA00022723"/>
    </source>
</evidence>
<feature type="domain" description="TRAF-type" evidence="11">
    <location>
        <begin position="132"/>
        <end position="177"/>
    </location>
</feature>
<dbReference type="InterPro" id="IPR008974">
    <property type="entry name" value="TRAF-like"/>
</dbReference>
<keyword evidence="13" id="KW-1185">Reference proteome</keyword>
<evidence type="ECO:0000256" key="4">
    <source>
        <dbReference type="ARBA" id="ARBA00022737"/>
    </source>
</evidence>
<dbReference type="SUPFAM" id="SSF57850">
    <property type="entry name" value="RING/U-box"/>
    <property type="match status" value="1"/>
</dbReference>
<dbReference type="Gene3D" id="2.60.210.10">
    <property type="entry name" value="Apoptosis, Tumor Necrosis Factor Receptor Associated Protein 2, Chain A"/>
    <property type="match status" value="1"/>
</dbReference>
<keyword evidence="4" id="KW-0677">Repeat</keyword>
<dbReference type="PROSITE" id="PS50144">
    <property type="entry name" value="MATH"/>
    <property type="match status" value="1"/>
</dbReference>
<reference evidence="12" key="1">
    <citation type="submission" date="2021-01" db="UniProtKB">
        <authorList>
            <consortium name="EnsemblMetazoa"/>
        </authorList>
    </citation>
    <scope>IDENTIFICATION</scope>
</reference>
<dbReference type="Gene3D" id="3.30.40.10">
    <property type="entry name" value="Zinc/RING finger domain, C3HC4 (zinc finger)"/>
    <property type="match status" value="2"/>
</dbReference>
<evidence type="ECO:0000256" key="8">
    <source>
        <dbReference type="SAM" id="Coils"/>
    </source>
</evidence>
<dbReference type="InterPro" id="IPR013083">
    <property type="entry name" value="Znf_RING/FYVE/PHD"/>
</dbReference>
<dbReference type="Proteomes" id="UP000594262">
    <property type="component" value="Unplaced"/>
</dbReference>
<evidence type="ECO:0000313" key="13">
    <source>
        <dbReference type="Proteomes" id="UP000594262"/>
    </source>
</evidence>
<evidence type="ECO:0000313" key="12">
    <source>
        <dbReference type="EnsemblMetazoa" id="CLYHEMP016378.1"/>
    </source>
</evidence>
<dbReference type="GO" id="GO:0008270">
    <property type="term" value="F:zinc ion binding"/>
    <property type="evidence" value="ECO:0007669"/>
    <property type="project" value="UniProtKB-KW"/>
</dbReference>
<keyword evidence="5 7" id="KW-0863">Zinc-finger</keyword>
<dbReference type="RefSeq" id="XP_066919030.1">
    <property type="nucleotide sequence ID" value="XM_067062929.1"/>
</dbReference>
<dbReference type="AlphaFoldDB" id="A0A7M5X1N3"/>
<dbReference type="OrthoDB" id="6105938at2759"/>
<evidence type="ECO:0000259" key="11">
    <source>
        <dbReference type="PROSITE" id="PS50145"/>
    </source>
</evidence>
<evidence type="ECO:0000259" key="10">
    <source>
        <dbReference type="PROSITE" id="PS50144"/>
    </source>
</evidence>
<sequence length="453" mass="52544">MAESCNTYCTADERPPVEKSENVSAIIPHPQDIGYDVEFVEENIKLEGITCVICSLVMRSPIQAHKCGHRFCAKCIEKYHETSDGIVCPFDRQPIEIFKDIGREREILEMKVYCKNRPQCSWQSELRYFEDHMKECLFETIDCDMNCGIKVLRSDMRNHLENDCLVEFPCQYQSIGCLFTGSKRSLTEHMVLSTNQHLLFQMQHEVRKVKQDFDEKLKAKDLQLRILGERLKTVEGEIVVLRNEKKKMSAEIKTKNDKMNQLDAKLIELEDLVEDNQLKNYNKLGDMAKAIDGLKVENQKAVAKIDTFSHPFILKIDNFDEQFKQAKTQNNIIRSRPFLCLGQYKGQLKLYLNGNSNGIGTHISIFFCLIEGPLDDMIEWPMKWKKCTIELIINDTVIGSHILRGVNENFKNFKRPTFAENETGKRGPSKFVDHKDIPHIIRDDIVTIKFEIH</sequence>
<dbReference type="SUPFAM" id="SSF49599">
    <property type="entry name" value="TRAF domain-like"/>
    <property type="match status" value="2"/>
</dbReference>
<comment type="subcellular location">
    <subcellularLocation>
        <location evidence="1">Cytoplasm</location>
    </subcellularLocation>
</comment>
<keyword evidence="2" id="KW-0963">Cytoplasm</keyword>
<dbReference type="PANTHER" id="PTHR10131">
    <property type="entry name" value="TNF RECEPTOR ASSOCIATED FACTOR"/>
    <property type="match status" value="1"/>
</dbReference>
<dbReference type="InterPro" id="IPR018957">
    <property type="entry name" value="Znf_C3HC4_RING-type"/>
</dbReference>
<dbReference type="PROSITE" id="PS00518">
    <property type="entry name" value="ZF_RING_1"/>
    <property type="match status" value="1"/>
</dbReference>
<dbReference type="GeneID" id="136806367"/>
<evidence type="ECO:0000256" key="2">
    <source>
        <dbReference type="ARBA" id="ARBA00022490"/>
    </source>
</evidence>
<dbReference type="InterPro" id="IPR002083">
    <property type="entry name" value="MATH/TRAF_dom"/>
</dbReference>
<feature type="domain" description="MATH" evidence="10">
    <location>
        <begin position="309"/>
        <end position="452"/>
    </location>
</feature>
<evidence type="ECO:0000259" key="9">
    <source>
        <dbReference type="PROSITE" id="PS50089"/>
    </source>
</evidence>
<dbReference type="PROSITE" id="PS50145">
    <property type="entry name" value="ZF_TRAF"/>
    <property type="match status" value="1"/>
</dbReference>